<protein>
    <submittedName>
        <fullName evidence="1">Uncharacterized protein</fullName>
    </submittedName>
</protein>
<evidence type="ECO:0000313" key="1">
    <source>
        <dbReference type="EMBL" id="CDM96402.1"/>
    </source>
</evidence>
<dbReference type="EMBL" id="FO818640">
    <property type="protein sequence ID" value="CDM96402.1"/>
    <property type="molecule type" value="Genomic_DNA"/>
</dbReference>
<proteinExistence type="predicted"/>
<organism evidence="1 2">
    <name type="scientific">Limnospira indica PCC 8005</name>
    <dbReference type="NCBI Taxonomy" id="376219"/>
    <lineage>
        <taxon>Bacteria</taxon>
        <taxon>Bacillati</taxon>
        <taxon>Cyanobacteriota</taxon>
        <taxon>Cyanophyceae</taxon>
        <taxon>Oscillatoriophycideae</taxon>
        <taxon>Oscillatoriales</taxon>
        <taxon>Sirenicapillariaceae</taxon>
        <taxon>Limnospira</taxon>
    </lineage>
</organism>
<name>A0A9P1KGD8_9CYAN</name>
<dbReference type="Proteomes" id="UP000032946">
    <property type="component" value="Chromosome"/>
</dbReference>
<reference evidence="1 2" key="1">
    <citation type="submission" date="2014-02" db="EMBL/GenBank/DDBJ databases">
        <authorList>
            <person name="Genoscope - CEA"/>
        </authorList>
    </citation>
    <scope>NUCLEOTIDE SEQUENCE [LARGE SCALE GENOMIC DNA]</scope>
    <source>
        <strain evidence="1 2">PCC 8005</strain>
    </source>
</reference>
<gene>
    <name evidence="1" type="ORF">ARTHRO_40811</name>
</gene>
<evidence type="ECO:0000313" key="2">
    <source>
        <dbReference type="Proteomes" id="UP000032946"/>
    </source>
</evidence>
<sequence>MAFILNLYTIIAQLNKVMLLWHINEKIAIVGKRIYSPLPLHPPFK</sequence>
<accession>A0A9P1KGD8</accession>
<dbReference type="AlphaFoldDB" id="A0A9P1KGD8"/>
<keyword evidence="2" id="KW-1185">Reference proteome</keyword>